<protein>
    <submittedName>
        <fullName evidence="1">Uncharacterized protein</fullName>
    </submittedName>
</protein>
<dbReference type="EMBL" id="BAAAHB010000023">
    <property type="protein sequence ID" value="GAA0462530.1"/>
    <property type="molecule type" value="Genomic_DNA"/>
</dbReference>
<sequence length="53" mass="6347">MSHPRWCAEFLDAEEAALVRLYVVPGDERARLRMEPRWRPRVVSRPWSLVEAR</sequence>
<evidence type="ECO:0000313" key="1">
    <source>
        <dbReference type="EMBL" id="GAA0462530.1"/>
    </source>
</evidence>
<dbReference type="RefSeq" id="WP_344089758.1">
    <property type="nucleotide sequence ID" value="NZ_BAAAHB010000023.1"/>
</dbReference>
<dbReference type="Proteomes" id="UP001499895">
    <property type="component" value="Unassembled WGS sequence"/>
</dbReference>
<evidence type="ECO:0000313" key="2">
    <source>
        <dbReference type="Proteomes" id="UP001499895"/>
    </source>
</evidence>
<keyword evidence="2" id="KW-1185">Reference proteome</keyword>
<proteinExistence type="predicted"/>
<reference evidence="2" key="1">
    <citation type="journal article" date="2019" name="Int. J. Syst. Evol. Microbiol.">
        <title>The Global Catalogue of Microorganisms (GCM) 10K type strain sequencing project: providing services to taxonomists for standard genome sequencing and annotation.</title>
        <authorList>
            <consortium name="The Broad Institute Genomics Platform"/>
            <consortium name="The Broad Institute Genome Sequencing Center for Infectious Disease"/>
            <person name="Wu L."/>
            <person name="Ma J."/>
        </authorList>
    </citation>
    <scope>NUCLEOTIDE SEQUENCE [LARGE SCALE GENOMIC DNA]</scope>
    <source>
        <strain evidence="2">JCM 10649</strain>
    </source>
</reference>
<gene>
    <name evidence="1" type="ORF">GCM10009544_26270</name>
</gene>
<name>A0ABP3JRR9_9ACTN</name>
<comment type="caution">
    <text evidence="1">The sequence shown here is derived from an EMBL/GenBank/DDBJ whole genome shotgun (WGS) entry which is preliminary data.</text>
</comment>
<accession>A0ABP3JRR9</accession>
<organism evidence="1 2">
    <name type="scientific">Streptomyces stramineus</name>
    <dbReference type="NCBI Taxonomy" id="173861"/>
    <lineage>
        <taxon>Bacteria</taxon>
        <taxon>Bacillati</taxon>
        <taxon>Actinomycetota</taxon>
        <taxon>Actinomycetes</taxon>
        <taxon>Kitasatosporales</taxon>
        <taxon>Streptomycetaceae</taxon>
        <taxon>Streptomyces</taxon>
    </lineage>
</organism>